<evidence type="ECO:0000259" key="9">
    <source>
        <dbReference type="SMART" id="SM00435"/>
    </source>
</evidence>
<dbReference type="InterPro" id="IPR025834">
    <property type="entry name" value="TopoI_C_dom"/>
</dbReference>
<comment type="caution">
    <text evidence="10">The sequence shown here is derived from an EMBL/GenBank/DDBJ whole genome shotgun (WGS) entry which is preliminary data.</text>
</comment>
<dbReference type="InterPro" id="IPR014727">
    <property type="entry name" value="TopoI_cat_a/b-sub_euk"/>
</dbReference>
<sequence>MSSDSSDDDMPLARANGHHVSKPTISKAEDKAMDKATSNGKPAPAGLSVRHGPVEGDAMDLDHGPNGTAKRKARTSISKPVYKDESDDSDGAPLAKRQKSKHAAESDSDDEPIMAKKAKKLPPSYKETALPDSSDDEKPLGAKLAKKKASIEKAADREAKAIRAKESKAKKPTPKKRVKDESDDEPLAKAKPAKRQSNGTASARKTNGVVKSEKGTPKGKVTSKKVGFTSATKTEKESDDEDDGEYAWWAEPKKEDDSVKWNTLEHNGVLFPPEYEPLPKHVRLHYDGTPVDLHVEAEEVATFFGSMLHSTQNVENPVFQKNFFTDFKEILEKTGGAKDKKGNPVHIKEFSKLDFRHIFEHYKGISDAKKARPAAEKKAEKEQRTELEAPFMYCKWDGRKEKVGNFRVEPPGLFRGRGEHPKTGKVKKRVLPEQITINIGKDAKVPDPPAGHKWKAVQHDNKATWLAMWQENINGSYKYVMLAANSAIKGQADFNKFEKARELKTHIDRIRKDYTEKLKSEVMAERQRATAMYLIDKFALRAGNEKDTDNEADTVGCCSLKYEHVTLREPNTVIFDFLGKDSIRYYDEVTVDRQVFKNLKMFKKPPKEDGDDIFDRLNTAQLNKHLSTYMKGLTAKVFRTYNASFTMSKLLQDLPKNNLSMPEKIKLYNDCNRQVAILCNHKRTVGASHEVQMEKMGDRIKGLKYQKWRTKMMMLDVDPKQKKKKGAAYFEKDEDLTDEWILEHQTFLVEEQRQKITKKFQKDNEKREAEGEKPLPEKELKERLKAAHELEAKFKKENKTKKVEAEGKSPSVEKFEAAVQKLDERIKTLELQVADREGNKEVALGTSKINYIDPRLTVVFSKKFDVPIEKFFSKTLREKFNWAIKSVGDDETWEF</sequence>
<dbReference type="SUPFAM" id="SSF56349">
    <property type="entry name" value="DNA breaking-rejoining enzymes"/>
    <property type="match status" value="1"/>
</dbReference>
<comment type="catalytic activity">
    <reaction evidence="1 6 7">
        <text>ATP-independent breakage of single-stranded DNA, followed by passage and rejoining.</text>
        <dbReference type="EC" id="5.6.2.1"/>
    </reaction>
</comment>
<dbReference type="GO" id="GO:0003917">
    <property type="term" value="F:DNA topoisomerase type I (single strand cut, ATP-independent) activity"/>
    <property type="evidence" value="ECO:0007669"/>
    <property type="project" value="UniProtKB-UniRule"/>
</dbReference>
<dbReference type="GO" id="GO:0006338">
    <property type="term" value="P:chromatin remodeling"/>
    <property type="evidence" value="ECO:0007669"/>
    <property type="project" value="UniProtKB-ARBA"/>
</dbReference>
<accession>A0AA38S6Z0</accession>
<organism evidence="10 11">
    <name type="scientific">Pleurostoma richardsiae</name>
    <dbReference type="NCBI Taxonomy" id="41990"/>
    <lineage>
        <taxon>Eukaryota</taxon>
        <taxon>Fungi</taxon>
        <taxon>Dikarya</taxon>
        <taxon>Ascomycota</taxon>
        <taxon>Pezizomycotina</taxon>
        <taxon>Sordariomycetes</taxon>
        <taxon>Sordariomycetidae</taxon>
        <taxon>Calosphaeriales</taxon>
        <taxon>Pleurostomataceae</taxon>
        <taxon>Pleurostoma</taxon>
    </lineage>
</organism>
<dbReference type="Gene3D" id="1.10.10.41">
    <property type="entry name" value="Yeast DNA topoisomerase - domain 1"/>
    <property type="match status" value="1"/>
</dbReference>
<dbReference type="InterPro" id="IPR013500">
    <property type="entry name" value="TopoI_cat_euk"/>
</dbReference>
<evidence type="ECO:0000313" key="10">
    <source>
        <dbReference type="EMBL" id="KAJ9157349.1"/>
    </source>
</evidence>
<dbReference type="Gene3D" id="1.10.132.10">
    <property type="match status" value="2"/>
</dbReference>
<dbReference type="InterPro" id="IPR051062">
    <property type="entry name" value="Topoisomerase_IB"/>
</dbReference>
<dbReference type="EC" id="5.6.2.1" evidence="7"/>
<dbReference type="GO" id="GO:0007059">
    <property type="term" value="P:chromosome segregation"/>
    <property type="evidence" value="ECO:0007669"/>
    <property type="project" value="TreeGrafter"/>
</dbReference>
<dbReference type="AlphaFoldDB" id="A0AA38S6Z0"/>
<dbReference type="InterPro" id="IPR036202">
    <property type="entry name" value="TopoI_DNA-bd_euk_N_sf"/>
</dbReference>
<dbReference type="Proteomes" id="UP001174694">
    <property type="component" value="Unassembled WGS sequence"/>
</dbReference>
<dbReference type="GO" id="GO:0006265">
    <property type="term" value="P:DNA topological change"/>
    <property type="evidence" value="ECO:0007669"/>
    <property type="project" value="UniProtKB-UniRule"/>
</dbReference>
<dbReference type="Gene3D" id="3.90.15.10">
    <property type="entry name" value="Topoisomerase I, Chain A, domain 3"/>
    <property type="match status" value="1"/>
</dbReference>
<dbReference type="PANTHER" id="PTHR10290:SF3">
    <property type="entry name" value="DNA TOPOISOMERASE 1"/>
    <property type="match status" value="1"/>
</dbReference>
<dbReference type="GO" id="GO:0006260">
    <property type="term" value="P:DNA replication"/>
    <property type="evidence" value="ECO:0007669"/>
    <property type="project" value="TreeGrafter"/>
</dbReference>
<dbReference type="GO" id="GO:0005694">
    <property type="term" value="C:chromosome"/>
    <property type="evidence" value="ECO:0007669"/>
    <property type="project" value="InterPro"/>
</dbReference>
<dbReference type="InterPro" id="IPR013034">
    <property type="entry name" value="DNA_topo_DNA_db_N_dom1"/>
</dbReference>
<feature type="compositionally biased region" description="Polar residues" evidence="8">
    <location>
        <begin position="195"/>
        <end position="205"/>
    </location>
</feature>
<dbReference type="Pfam" id="PF02919">
    <property type="entry name" value="Topoisom_I_N"/>
    <property type="match status" value="1"/>
</dbReference>
<evidence type="ECO:0000313" key="11">
    <source>
        <dbReference type="Proteomes" id="UP001174694"/>
    </source>
</evidence>
<reference evidence="10" key="1">
    <citation type="submission" date="2022-07" db="EMBL/GenBank/DDBJ databases">
        <title>Fungi with potential for degradation of polypropylene.</title>
        <authorList>
            <person name="Gostincar C."/>
        </authorList>
    </citation>
    <scope>NUCLEOTIDE SEQUENCE</scope>
    <source>
        <strain evidence="10">EXF-13308</strain>
    </source>
</reference>
<dbReference type="CDD" id="cd00659">
    <property type="entry name" value="Topo_IB_C"/>
    <property type="match status" value="1"/>
</dbReference>
<dbReference type="InterPro" id="IPR013499">
    <property type="entry name" value="TopoI_euk"/>
</dbReference>
<evidence type="ECO:0000256" key="2">
    <source>
        <dbReference type="ARBA" id="ARBA00006645"/>
    </source>
</evidence>
<feature type="domain" description="DNA topoisomerase I eukaryotic-type" evidence="9">
    <location>
        <begin position="413"/>
        <end position="865"/>
    </location>
</feature>
<keyword evidence="5 6" id="KW-0413">Isomerase</keyword>
<dbReference type="Pfam" id="PF14370">
    <property type="entry name" value="Topo_C_assoc"/>
    <property type="match status" value="1"/>
</dbReference>
<comment type="similarity">
    <text evidence="2 6 7">Belongs to the type IB topoisomerase family.</text>
</comment>
<comment type="function">
    <text evidence="7">Releases the supercoiling and torsional tension of DNA introduced during the DNA replication and transcription by transiently cleaving and rejoining one strand of the DNA duplex. Introduces a single-strand break via transesterification at the specific target site 5'-[CT]CCTTp site in duplex DNA. The scissile phosphodiester is attacked by the catalytic tyrosine of the enzyme, resulting in the formation of a DNA-(3'-phosphotyrosyl)-enzyme intermediate and the expulsion of a 5'-OH DNA strand. The free DNA strand then undergoes passage around the unbroken strand thus removing DNA supercoils. Finally, in the religation step, the DNA 5'-OH attacks the covalent intermediate to expel the active-site tyrosine and restore the DNA phosphodiester backbone.</text>
</comment>
<dbReference type="InterPro" id="IPR011010">
    <property type="entry name" value="DNA_brk_join_enz"/>
</dbReference>
<keyword evidence="3 6" id="KW-0799">Topoisomerase</keyword>
<gene>
    <name evidence="10" type="ORF">NKR23_g536</name>
</gene>
<protein>
    <recommendedName>
        <fullName evidence="7">DNA topoisomerase I</fullName>
        <ecNumber evidence="7">5.6.2.1</ecNumber>
    </recommendedName>
    <alternativeName>
        <fullName evidence="7">DNA topoisomerase 1</fullName>
    </alternativeName>
</protein>
<dbReference type="SMART" id="SM00435">
    <property type="entry name" value="TOPEUc"/>
    <property type="match status" value="1"/>
</dbReference>
<dbReference type="InterPro" id="IPR013030">
    <property type="entry name" value="DNA_topo_DNA_db_N_dom2"/>
</dbReference>
<keyword evidence="4 6" id="KW-0238">DNA-binding</keyword>
<feature type="compositionally biased region" description="Basic and acidic residues" evidence="8">
    <location>
        <begin position="149"/>
        <end position="169"/>
    </location>
</feature>
<feature type="region of interest" description="Disordered" evidence="8">
    <location>
        <begin position="759"/>
        <end position="778"/>
    </location>
</feature>
<dbReference type="Pfam" id="PF01028">
    <property type="entry name" value="Topoisom_I"/>
    <property type="match status" value="1"/>
</dbReference>
<dbReference type="PANTHER" id="PTHR10290">
    <property type="entry name" value="DNA TOPOISOMERASE I"/>
    <property type="match status" value="1"/>
</dbReference>
<feature type="region of interest" description="Disordered" evidence="8">
    <location>
        <begin position="1"/>
        <end position="246"/>
    </location>
</feature>
<dbReference type="FunFam" id="1.10.132.10:FF:000003">
    <property type="entry name" value="DNA topoisomerase I"/>
    <property type="match status" value="1"/>
</dbReference>
<dbReference type="SUPFAM" id="SSF56741">
    <property type="entry name" value="Eukaryotic DNA topoisomerase I, N-terminal DNA-binding fragment"/>
    <property type="match status" value="1"/>
</dbReference>
<dbReference type="EMBL" id="JANBVO010000001">
    <property type="protein sequence ID" value="KAJ9157349.1"/>
    <property type="molecule type" value="Genomic_DNA"/>
</dbReference>
<dbReference type="PRINTS" id="PR00416">
    <property type="entry name" value="EUTPISMRASEI"/>
</dbReference>
<keyword evidence="11" id="KW-1185">Reference proteome</keyword>
<evidence type="ECO:0000256" key="7">
    <source>
        <dbReference type="RuleBase" id="RU365101"/>
    </source>
</evidence>
<dbReference type="CDD" id="cd03488">
    <property type="entry name" value="Topoisomer_IB_N_htopoI_like"/>
    <property type="match status" value="1"/>
</dbReference>
<feature type="active site" description="O-(3'-phospho-DNA)-tyrosine intermediate" evidence="6">
    <location>
        <position position="851"/>
    </location>
</feature>
<dbReference type="GO" id="GO:0005730">
    <property type="term" value="C:nucleolus"/>
    <property type="evidence" value="ECO:0007669"/>
    <property type="project" value="TreeGrafter"/>
</dbReference>
<dbReference type="FunFam" id="2.170.11.10:FF:000001">
    <property type="entry name" value="DNA topoisomerase I"/>
    <property type="match status" value="1"/>
</dbReference>
<evidence type="ECO:0000256" key="8">
    <source>
        <dbReference type="SAM" id="MobiDB-lite"/>
    </source>
</evidence>
<dbReference type="FunFam" id="1.10.10.41:FF:000001">
    <property type="entry name" value="DNA topoisomerase I"/>
    <property type="match status" value="1"/>
</dbReference>
<name>A0AA38S6Z0_9PEZI</name>
<dbReference type="FunFam" id="3.90.15.10:FF:000002">
    <property type="entry name" value="DNA topoisomerase I"/>
    <property type="match status" value="1"/>
</dbReference>
<evidence type="ECO:0000256" key="4">
    <source>
        <dbReference type="ARBA" id="ARBA00023125"/>
    </source>
</evidence>
<evidence type="ECO:0000256" key="1">
    <source>
        <dbReference type="ARBA" id="ARBA00000213"/>
    </source>
</evidence>
<evidence type="ECO:0000256" key="6">
    <source>
        <dbReference type="PROSITE-ProRule" id="PRU01382"/>
    </source>
</evidence>
<evidence type="ECO:0000256" key="3">
    <source>
        <dbReference type="ARBA" id="ARBA00023029"/>
    </source>
</evidence>
<dbReference type="PROSITE" id="PS52038">
    <property type="entry name" value="TOPO_IB_2"/>
    <property type="match status" value="1"/>
</dbReference>
<dbReference type="Gene3D" id="2.170.11.10">
    <property type="entry name" value="DNA Topoisomerase I, domain 2"/>
    <property type="match status" value="1"/>
</dbReference>
<dbReference type="InterPro" id="IPR048045">
    <property type="entry name" value="Topoisomer_I_DNA-bd"/>
</dbReference>
<dbReference type="InterPro" id="IPR008336">
    <property type="entry name" value="TopoI_DNA-bd_euk"/>
</dbReference>
<dbReference type="InterPro" id="IPR014711">
    <property type="entry name" value="TopoI_cat_a-hlx-sub_euk"/>
</dbReference>
<evidence type="ECO:0000256" key="5">
    <source>
        <dbReference type="ARBA" id="ARBA00023235"/>
    </source>
</evidence>
<feature type="compositionally biased region" description="Acidic residues" evidence="8">
    <location>
        <begin position="1"/>
        <end position="10"/>
    </location>
</feature>
<dbReference type="InterPro" id="IPR001631">
    <property type="entry name" value="TopoI"/>
</dbReference>
<proteinExistence type="inferred from homology"/>
<dbReference type="GO" id="GO:0003677">
    <property type="term" value="F:DNA binding"/>
    <property type="evidence" value="ECO:0007669"/>
    <property type="project" value="UniProtKB-UniRule"/>
</dbReference>